<dbReference type="Proteomes" id="UP001234495">
    <property type="component" value="Unassembled WGS sequence"/>
</dbReference>
<evidence type="ECO:0000256" key="1">
    <source>
        <dbReference type="SAM" id="Phobius"/>
    </source>
</evidence>
<accession>A0ABT9Z9J7</accession>
<evidence type="ECO:0000313" key="3">
    <source>
        <dbReference type="Proteomes" id="UP001234495"/>
    </source>
</evidence>
<feature type="transmembrane region" description="Helical" evidence="1">
    <location>
        <begin position="41"/>
        <end position="64"/>
    </location>
</feature>
<organism evidence="2 3">
    <name type="scientific">Metabacillus malikii</name>
    <dbReference type="NCBI Taxonomy" id="1504265"/>
    <lineage>
        <taxon>Bacteria</taxon>
        <taxon>Bacillati</taxon>
        <taxon>Bacillota</taxon>
        <taxon>Bacilli</taxon>
        <taxon>Bacillales</taxon>
        <taxon>Bacillaceae</taxon>
        <taxon>Metabacillus</taxon>
    </lineage>
</organism>
<reference evidence="2 3" key="1">
    <citation type="submission" date="2023-07" db="EMBL/GenBank/DDBJ databases">
        <title>Genomic Encyclopedia of Type Strains, Phase IV (KMG-IV): sequencing the most valuable type-strain genomes for metagenomic binning, comparative biology and taxonomic classification.</title>
        <authorList>
            <person name="Goeker M."/>
        </authorList>
    </citation>
    <scope>NUCLEOTIDE SEQUENCE [LARGE SCALE GENOMIC DNA]</scope>
    <source>
        <strain evidence="2 3">DSM 29005</strain>
    </source>
</reference>
<dbReference type="RefSeq" id="WP_307335772.1">
    <property type="nucleotide sequence ID" value="NZ_JAUSUD010000001.1"/>
</dbReference>
<keyword evidence="1" id="KW-0472">Membrane</keyword>
<keyword evidence="3" id="KW-1185">Reference proteome</keyword>
<comment type="caution">
    <text evidence="2">The sequence shown here is derived from an EMBL/GenBank/DDBJ whole genome shotgun (WGS) entry which is preliminary data.</text>
</comment>
<dbReference type="EMBL" id="JAUSUD010000001">
    <property type="protein sequence ID" value="MDQ0228929.1"/>
    <property type="molecule type" value="Genomic_DNA"/>
</dbReference>
<proteinExistence type="predicted"/>
<name>A0ABT9Z9J7_9BACI</name>
<sequence length="114" mass="12852">MQTIGSAIILGLTVSLTHYTSMEATDHHHLSQSYPTGILRYSFAIIITATSILIILAGLMASILDYRNKLIHKRFSSKLKESESRFNKLVQASPEAVIVHDEYRILLKQNQLLI</sequence>
<gene>
    <name evidence="2" type="ORF">J2S19_000179</name>
</gene>
<protein>
    <submittedName>
        <fullName evidence="2">PAS domain-containing protein</fullName>
    </submittedName>
</protein>
<keyword evidence="1" id="KW-0812">Transmembrane</keyword>
<keyword evidence="1" id="KW-1133">Transmembrane helix</keyword>
<evidence type="ECO:0000313" key="2">
    <source>
        <dbReference type="EMBL" id="MDQ0228929.1"/>
    </source>
</evidence>